<evidence type="ECO:0000256" key="5">
    <source>
        <dbReference type="ARBA" id="ARBA00023004"/>
    </source>
</evidence>
<gene>
    <name evidence="9" type="ORF">E9232_002000</name>
</gene>
<comment type="cofactor">
    <cofactor evidence="1">
        <name>Fe cation</name>
        <dbReference type="ChEBI" id="CHEBI:24875"/>
    </cofactor>
</comment>
<evidence type="ECO:0000256" key="1">
    <source>
        <dbReference type="ARBA" id="ARBA00001962"/>
    </source>
</evidence>
<evidence type="ECO:0000313" key="10">
    <source>
        <dbReference type="Proteomes" id="UP001262410"/>
    </source>
</evidence>
<evidence type="ECO:0000256" key="3">
    <source>
        <dbReference type="ARBA" id="ARBA00022723"/>
    </source>
</evidence>
<dbReference type="PROSITE" id="PS51296">
    <property type="entry name" value="RIESKE"/>
    <property type="match status" value="1"/>
</dbReference>
<dbReference type="InterPro" id="IPR036922">
    <property type="entry name" value="Rieske_2Fe-2S_sf"/>
</dbReference>
<dbReference type="PANTHER" id="PTHR43756">
    <property type="entry name" value="CHOLINE MONOOXYGENASE, CHLOROPLASTIC"/>
    <property type="match status" value="1"/>
</dbReference>
<proteinExistence type="predicted"/>
<feature type="region of interest" description="Disordered" evidence="7">
    <location>
        <begin position="381"/>
        <end position="406"/>
    </location>
</feature>
<evidence type="ECO:0000256" key="2">
    <source>
        <dbReference type="ARBA" id="ARBA00022714"/>
    </source>
</evidence>
<dbReference type="InterPro" id="IPR017941">
    <property type="entry name" value="Rieske_2Fe-2S"/>
</dbReference>
<keyword evidence="5" id="KW-0408">Iron</keyword>
<name>A0ABU1JPL2_9PROT</name>
<protein>
    <submittedName>
        <fullName evidence="9">Phenylpropionate dioxygenase-like ring-hydroxylating dioxygenase large terminal subunit</fullName>
    </submittedName>
</protein>
<dbReference type="SUPFAM" id="SSF50022">
    <property type="entry name" value="ISP domain"/>
    <property type="match status" value="1"/>
</dbReference>
<evidence type="ECO:0000256" key="7">
    <source>
        <dbReference type="SAM" id="MobiDB-lite"/>
    </source>
</evidence>
<organism evidence="9 10">
    <name type="scientific">Inquilinus ginsengisoli</name>
    <dbReference type="NCBI Taxonomy" id="363840"/>
    <lineage>
        <taxon>Bacteria</taxon>
        <taxon>Pseudomonadati</taxon>
        <taxon>Pseudomonadota</taxon>
        <taxon>Alphaproteobacteria</taxon>
        <taxon>Rhodospirillales</taxon>
        <taxon>Rhodospirillaceae</taxon>
        <taxon>Inquilinus</taxon>
    </lineage>
</organism>
<dbReference type="PANTHER" id="PTHR43756:SF5">
    <property type="entry name" value="CHOLINE MONOOXYGENASE, CHLOROPLASTIC"/>
    <property type="match status" value="1"/>
</dbReference>
<feature type="region of interest" description="Disordered" evidence="7">
    <location>
        <begin position="1"/>
        <end position="21"/>
    </location>
</feature>
<accession>A0ABU1JPL2</accession>
<dbReference type="PRINTS" id="PR00090">
    <property type="entry name" value="RNGDIOXGNASE"/>
</dbReference>
<keyword evidence="10" id="KW-1185">Reference proteome</keyword>
<feature type="domain" description="Rieske" evidence="8">
    <location>
        <begin position="49"/>
        <end position="157"/>
    </location>
</feature>
<dbReference type="InterPro" id="IPR001663">
    <property type="entry name" value="Rng_hydr_dOase-A"/>
</dbReference>
<evidence type="ECO:0000256" key="6">
    <source>
        <dbReference type="ARBA" id="ARBA00023014"/>
    </source>
</evidence>
<dbReference type="Gene3D" id="3.90.380.10">
    <property type="entry name" value="Naphthalene 1,2-dioxygenase Alpha Subunit, Chain A, domain 1"/>
    <property type="match status" value="1"/>
</dbReference>
<dbReference type="Gene3D" id="2.102.10.10">
    <property type="entry name" value="Rieske [2Fe-2S] iron-sulphur domain"/>
    <property type="match status" value="1"/>
</dbReference>
<dbReference type="Proteomes" id="UP001262410">
    <property type="component" value="Unassembled WGS sequence"/>
</dbReference>
<dbReference type="SUPFAM" id="SSF55961">
    <property type="entry name" value="Bet v1-like"/>
    <property type="match status" value="1"/>
</dbReference>
<evidence type="ECO:0000256" key="4">
    <source>
        <dbReference type="ARBA" id="ARBA00023002"/>
    </source>
</evidence>
<dbReference type="CDD" id="cd03469">
    <property type="entry name" value="Rieske_RO_Alpha_N"/>
    <property type="match status" value="1"/>
</dbReference>
<dbReference type="CDD" id="cd00680">
    <property type="entry name" value="RHO_alpha_C"/>
    <property type="match status" value="1"/>
</dbReference>
<feature type="compositionally biased region" description="Basic and acidic residues" evidence="7">
    <location>
        <begin position="1"/>
        <end position="10"/>
    </location>
</feature>
<evidence type="ECO:0000313" key="9">
    <source>
        <dbReference type="EMBL" id="MDR6289485.1"/>
    </source>
</evidence>
<sequence length="406" mass="46290">MIEAMPRRGDAPTQDIPQPDDDVSLPAWIYRDPEFYAVEQEAIFRSSWQIVCHLNDIPLAGDFHTFEFLGETIMVVRGRDGQVRAFHNVCRHRAARLLDGPKGNCGSRIVCPYHAWTYEHDGRLIGMPQRGSYGDFDFGSHGLVPVDHEVFAGFVFIRLAPGTPSVAEMMGPYGEELAAYRIEDMVPLGRVTMRPRSVNWKNVADNYSDGLHITVAHPGLTRLFGRGYGVEARPWVDKMWGQLQDRPSAVLSERAYQHFLPEVPHLPPERQRLWTYFKLWPNVAIDIYPDQIDFMQFIPVSPTETMIREIAYVHPDHRPEMKAARYLNWRINRSVSLEDKTLIDRVQAGMGSSSYTVGPLGTTEVCLRSFARAMRRLIPESRLHRPPPPGWSLRRTPSEAPAFAAE</sequence>
<keyword evidence="4" id="KW-0560">Oxidoreductase</keyword>
<dbReference type="Pfam" id="PF00848">
    <property type="entry name" value="Ring_hydroxyl_A"/>
    <property type="match status" value="1"/>
</dbReference>
<comment type="caution">
    <text evidence="9">The sequence shown here is derived from an EMBL/GenBank/DDBJ whole genome shotgun (WGS) entry which is preliminary data.</text>
</comment>
<dbReference type="RefSeq" id="WP_309793772.1">
    <property type="nucleotide sequence ID" value="NZ_JAVDPW010000003.1"/>
</dbReference>
<keyword evidence="6" id="KW-0411">Iron-sulfur</keyword>
<dbReference type="InterPro" id="IPR015879">
    <property type="entry name" value="Ring_hydroxy_dOase_asu_C_dom"/>
</dbReference>
<evidence type="ECO:0000259" key="8">
    <source>
        <dbReference type="PROSITE" id="PS51296"/>
    </source>
</evidence>
<dbReference type="EMBL" id="JAVDPW010000003">
    <property type="protein sequence ID" value="MDR6289485.1"/>
    <property type="molecule type" value="Genomic_DNA"/>
</dbReference>
<dbReference type="Pfam" id="PF00355">
    <property type="entry name" value="Rieske"/>
    <property type="match status" value="1"/>
</dbReference>
<keyword evidence="3" id="KW-0479">Metal-binding</keyword>
<keyword evidence="2" id="KW-0001">2Fe-2S</keyword>
<reference evidence="9 10" key="1">
    <citation type="submission" date="2023-07" db="EMBL/GenBank/DDBJ databases">
        <title>Sorghum-associated microbial communities from plants grown in Nebraska, USA.</title>
        <authorList>
            <person name="Schachtman D."/>
        </authorList>
    </citation>
    <scope>NUCLEOTIDE SEQUENCE [LARGE SCALE GENOMIC DNA]</scope>
    <source>
        <strain evidence="9 10">584</strain>
    </source>
</reference>